<protein>
    <recommendedName>
        <fullName evidence="3">tRNA pseudouridine(55) synthase</fullName>
        <ecNumber evidence="3">5.4.99.25</ecNumber>
    </recommendedName>
</protein>
<dbReference type="GO" id="GO:0003723">
    <property type="term" value="F:RNA binding"/>
    <property type="evidence" value="ECO:0007669"/>
    <property type="project" value="InterPro"/>
</dbReference>
<keyword evidence="4" id="KW-0819">tRNA processing</keyword>
<sequence>MDEILLIDKPAGITSFDVIRRLRPRLGVKKIGHAGTLDPLATGLMILGVGQGTKKLTEFIELDKEYVAEILFGESRTTGDMEGEIVESVTEIAITPQALSEAISSLVGILTLPVSAYSAIKKDGIPMYKRAREMVKIGKTVTDVPLREMKVYEA</sequence>
<dbReference type="PANTHER" id="PTHR13767">
    <property type="entry name" value="TRNA-PSEUDOURIDINE SYNTHASE"/>
    <property type="match status" value="1"/>
</dbReference>
<dbReference type="Gene3D" id="3.30.2350.10">
    <property type="entry name" value="Pseudouridine synthase"/>
    <property type="match status" value="1"/>
</dbReference>
<dbReference type="InterPro" id="IPR020103">
    <property type="entry name" value="PsdUridine_synth_cat_dom_sf"/>
</dbReference>
<dbReference type="SUPFAM" id="SSF55120">
    <property type="entry name" value="Pseudouridine synthase"/>
    <property type="match status" value="1"/>
</dbReference>
<dbReference type="InterPro" id="IPR002501">
    <property type="entry name" value="PsdUridine_synth_N"/>
</dbReference>
<evidence type="ECO:0000256" key="2">
    <source>
        <dbReference type="ARBA" id="ARBA00005642"/>
    </source>
</evidence>
<dbReference type="GO" id="GO:1990481">
    <property type="term" value="P:mRNA pseudouridine synthesis"/>
    <property type="evidence" value="ECO:0007669"/>
    <property type="project" value="TreeGrafter"/>
</dbReference>
<evidence type="ECO:0000259" key="6">
    <source>
        <dbReference type="Pfam" id="PF01509"/>
    </source>
</evidence>
<comment type="similarity">
    <text evidence="2">Belongs to the pseudouridine synthase TruB family. Type 1 subfamily.</text>
</comment>
<keyword evidence="5" id="KW-0413">Isomerase</keyword>
<dbReference type="EMBL" id="PFHR01000184">
    <property type="protein sequence ID" value="PIW96724.1"/>
    <property type="molecule type" value="Genomic_DNA"/>
</dbReference>
<evidence type="ECO:0000256" key="3">
    <source>
        <dbReference type="ARBA" id="ARBA00012787"/>
    </source>
</evidence>
<dbReference type="AlphaFoldDB" id="A0A2M7IND3"/>
<name>A0A2M7IND3_9BACT</name>
<dbReference type="GO" id="GO:0160148">
    <property type="term" value="F:tRNA pseudouridine(55) synthase activity"/>
    <property type="evidence" value="ECO:0007669"/>
    <property type="project" value="UniProtKB-EC"/>
</dbReference>
<organism evidence="7 8">
    <name type="scientific">Candidatus Kaiserbacteria bacterium CG_4_8_14_3_um_filter_38_9</name>
    <dbReference type="NCBI Taxonomy" id="1974599"/>
    <lineage>
        <taxon>Bacteria</taxon>
        <taxon>Candidatus Kaiseribacteriota</taxon>
    </lineage>
</organism>
<gene>
    <name evidence="7" type="ORF">COZ82_03465</name>
</gene>
<dbReference type="Proteomes" id="UP000230837">
    <property type="component" value="Unassembled WGS sequence"/>
</dbReference>
<dbReference type="GO" id="GO:0006400">
    <property type="term" value="P:tRNA modification"/>
    <property type="evidence" value="ECO:0007669"/>
    <property type="project" value="TreeGrafter"/>
</dbReference>
<accession>A0A2M7IND3</accession>
<evidence type="ECO:0000256" key="5">
    <source>
        <dbReference type="ARBA" id="ARBA00023235"/>
    </source>
</evidence>
<evidence type="ECO:0000256" key="4">
    <source>
        <dbReference type="ARBA" id="ARBA00022694"/>
    </source>
</evidence>
<dbReference type="InterPro" id="IPR014780">
    <property type="entry name" value="tRNA_psdUridine_synth_TruB"/>
</dbReference>
<evidence type="ECO:0000256" key="1">
    <source>
        <dbReference type="ARBA" id="ARBA00000385"/>
    </source>
</evidence>
<evidence type="ECO:0000313" key="8">
    <source>
        <dbReference type="Proteomes" id="UP000230837"/>
    </source>
</evidence>
<comment type="catalytic activity">
    <reaction evidence="1">
        <text>uridine(55) in tRNA = pseudouridine(55) in tRNA</text>
        <dbReference type="Rhea" id="RHEA:42532"/>
        <dbReference type="Rhea" id="RHEA-COMP:10101"/>
        <dbReference type="Rhea" id="RHEA-COMP:10102"/>
        <dbReference type="ChEBI" id="CHEBI:65314"/>
        <dbReference type="ChEBI" id="CHEBI:65315"/>
        <dbReference type="EC" id="5.4.99.25"/>
    </reaction>
</comment>
<dbReference type="Pfam" id="PF01509">
    <property type="entry name" value="TruB_N"/>
    <property type="match status" value="1"/>
</dbReference>
<dbReference type="PANTHER" id="PTHR13767:SF2">
    <property type="entry name" value="PSEUDOURIDYLATE SYNTHASE TRUB1"/>
    <property type="match status" value="1"/>
</dbReference>
<proteinExistence type="inferred from homology"/>
<feature type="domain" description="Pseudouridine synthase II N-terminal" evidence="6">
    <location>
        <begin position="25"/>
        <end position="151"/>
    </location>
</feature>
<evidence type="ECO:0000313" key="7">
    <source>
        <dbReference type="EMBL" id="PIW96724.1"/>
    </source>
</evidence>
<feature type="non-terminal residue" evidence="7">
    <location>
        <position position="154"/>
    </location>
</feature>
<comment type="caution">
    <text evidence="7">The sequence shown here is derived from an EMBL/GenBank/DDBJ whole genome shotgun (WGS) entry which is preliminary data.</text>
</comment>
<reference evidence="8" key="1">
    <citation type="submission" date="2017-09" db="EMBL/GenBank/DDBJ databases">
        <title>Depth-based differentiation of microbial function through sediment-hosted aquifers and enrichment of novel symbionts in the deep terrestrial subsurface.</title>
        <authorList>
            <person name="Probst A.J."/>
            <person name="Ladd B."/>
            <person name="Jarett J.K."/>
            <person name="Geller-Mcgrath D.E."/>
            <person name="Sieber C.M.K."/>
            <person name="Emerson J.B."/>
            <person name="Anantharaman K."/>
            <person name="Thomas B.C."/>
            <person name="Malmstrom R."/>
            <person name="Stieglmeier M."/>
            <person name="Klingl A."/>
            <person name="Woyke T."/>
            <person name="Ryan C.M."/>
            <person name="Banfield J.F."/>
        </authorList>
    </citation>
    <scope>NUCLEOTIDE SEQUENCE [LARGE SCALE GENOMIC DNA]</scope>
</reference>
<dbReference type="EC" id="5.4.99.25" evidence="3"/>